<dbReference type="Pfam" id="PF03417">
    <property type="entry name" value="AAT"/>
    <property type="match status" value="1"/>
</dbReference>
<dbReference type="EMBL" id="AP017470">
    <property type="protein sequence ID" value="BBB32532.1"/>
    <property type="molecule type" value="Genomic_DNA"/>
</dbReference>
<dbReference type="KEGG" id="thyd:TTHT_0981"/>
<accession>A0A7R6PTT4</accession>
<evidence type="ECO:0000313" key="3">
    <source>
        <dbReference type="Proteomes" id="UP000595564"/>
    </source>
</evidence>
<evidence type="ECO:0000313" key="2">
    <source>
        <dbReference type="EMBL" id="BBB32532.1"/>
    </source>
</evidence>
<dbReference type="PANTHER" id="PTHR35527">
    <property type="entry name" value="CHOLOYLGLYCINE HYDROLASE"/>
    <property type="match status" value="1"/>
</dbReference>
<dbReference type="InterPro" id="IPR029055">
    <property type="entry name" value="Ntn_hydrolases_N"/>
</dbReference>
<organism evidence="2 3">
    <name type="scientific">Thermotomaculum hydrothermale</name>
    <dbReference type="NCBI Taxonomy" id="981385"/>
    <lineage>
        <taxon>Bacteria</taxon>
        <taxon>Pseudomonadati</taxon>
        <taxon>Acidobacteriota</taxon>
        <taxon>Holophagae</taxon>
        <taxon>Thermotomaculales</taxon>
        <taxon>Thermotomaculaceae</taxon>
        <taxon>Thermotomaculum</taxon>
    </lineage>
</organism>
<feature type="domain" description="Peptidase C45 hydrolase" evidence="1">
    <location>
        <begin position="86"/>
        <end position="317"/>
    </location>
</feature>
<dbReference type="Gene3D" id="3.60.60.10">
    <property type="entry name" value="Penicillin V Acylase, Chain A"/>
    <property type="match status" value="1"/>
</dbReference>
<dbReference type="InterPro" id="IPR005079">
    <property type="entry name" value="Peptidase_C45_hydrolase"/>
</dbReference>
<gene>
    <name evidence="2" type="ORF">TTHT_0981</name>
</gene>
<dbReference type="PANTHER" id="PTHR35527:SF2">
    <property type="entry name" value="HYDROLASE"/>
    <property type="match status" value="1"/>
</dbReference>
<sequence length="338" mass="38079">MKNFYKAVLIAIVFLIFLGLKYPLATMLSLKKISDYPVLRLDFYGTNPFLPKNAKELKRMIKMFYPSATKRRNDIYCSLIASKSNNGTIYGRNFDWYKAVPVVVVSHAIEGKRYASISLTDGVYLSVKGDCGLMDKINAAGAYISPFDGMNEKGLFISIALVKQEKVPQDSKKETISSVLMVRKILDKAATVKEAIDIVNSYNIDFFPGPHVHFLIGDANGDGAIVEFTSKGVKVIEKKDPVFATNFTFYDKAEDADLDSLCWRYKTIDEFFKQNEKADFNSMLSLLKSVAQIGDKAFVTKWGEKLTTQWSAVYMPKGLLKVCFGGDYNKVFTFKIEK</sequence>
<dbReference type="InterPro" id="IPR047794">
    <property type="entry name" value="C45_proenzyme-like"/>
</dbReference>
<name>A0A7R6PTT4_9BACT</name>
<dbReference type="AlphaFoldDB" id="A0A7R6PTT4"/>
<dbReference type="GO" id="GO:0016787">
    <property type="term" value="F:hydrolase activity"/>
    <property type="evidence" value="ECO:0007669"/>
    <property type="project" value="UniProtKB-KW"/>
</dbReference>
<dbReference type="NCBIfam" id="NF040521">
    <property type="entry name" value="C45_proenzyme"/>
    <property type="match status" value="1"/>
</dbReference>
<reference evidence="2 3" key="1">
    <citation type="journal article" date="2012" name="Extremophiles">
        <title>Thermotomaculum hydrothermale gen. nov., sp. nov., a novel heterotrophic thermophile within the phylum Acidobacteria from a deep-sea hydrothermal vent chimney in the Southern Okinawa Trough.</title>
        <authorList>
            <person name="Izumi H."/>
            <person name="Nunoura T."/>
            <person name="Miyazaki M."/>
            <person name="Mino S."/>
            <person name="Toki T."/>
            <person name="Takai K."/>
            <person name="Sako Y."/>
            <person name="Sawabe T."/>
            <person name="Nakagawa S."/>
        </authorList>
    </citation>
    <scope>NUCLEOTIDE SEQUENCE [LARGE SCALE GENOMIC DNA]</scope>
    <source>
        <strain evidence="2 3">AC55</strain>
    </source>
</reference>
<dbReference type="InterPro" id="IPR052193">
    <property type="entry name" value="Peptidase_C59"/>
</dbReference>
<keyword evidence="3" id="KW-1185">Reference proteome</keyword>
<evidence type="ECO:0000259" key="1">
    <source>
        <dbReference type="Pfam" id="PF03417"/>
    </source>
</evidence>
<dbReference type="Proteomes" id="UP000595564">
    <property type="component" value="Chromosome"/>
</dbReference>
<dbReference type="RefSeq" id="WP_201328881.1">
    <property type="nucleotide sequence ID" value="NZ_AP017470.1"/>
</dbReference>
<keyword evidence="2" id="KW-0378">Hydrolase</keyword>
<proteinExistence type="predicted"/>
<protein>
    <submittedName>
        <fullName evidence="2">Choloylglycine hydrolase</fullName>
    </submittedName>
</protein>
<dbReference type="SUPFAM" id="SSF56235">
    <property type="entry name" value="N-terminal nucleophile aminohydrolases (Ntn hydrolases)"/>
    <property type="match status" value="1"/>
</dbReference>